<dbReference type="GO" id="GO:0051287">
    <property type="term" value="F:NAD binding"/>
    <property type="evidence" value="ECO:0007669"/>
    <property type="project" value="InterPro"/>
</dbReference>
<evidence type="ECO:0000256" key="1">
    <source>
        <dbReference type="ARBA" id="ARBA00005854"/>
    </source>
</evidence>
<protein>
    <submittedName>
        <fullName evidence="7">D-isomer specific 2-hydroxyacid dehydrogenase</fullName>
    </submittedName>
</protein>
<comment type="similarity">
    <text evidence="1 4">Belongs to the D-isomer specific 2-hydroxyacid dehydrogenase family.</text>
</comment>
<keyword evidence="3" id="KW-0520">NAD</keyword>
<evidence type="ECO:0000256" key="3">
    <source>
        <dbReference type="ARBA" id="ARBA00023027"/>
    </source>
</evidence>
<dbReference type="GO" id="GO:0016618">
    <property type="term" value="F:hydroxypyruvate reductase [NAD(P)H] activity"/>
    <property type="evidence" value="ECO:0007669"/>
    <property type="project" value="TreeGrafter"/>
</dbReference>
<gene>
    <name evidence="7" type="ORF">BJ878DRAFT_15315</name>
</gene>
<evidence type="ECO:0000259" key="5">
    <source>
        <dbReference type="Pfam" id="PF00389"/>
    </source>
</evidence>
<dbReference type="AlphaFoldDB" id="A0A9P7Z521"/>
<keyword evidence="8" id="KW-1185">Reference proteome</keyword>
<sequence length="342" mass="36953">MGSITDKAILKIGKLTYTEKNWEALGSLGDLKVFPGDKEVSDPKQLFQENLQSGAYDHVVALYRSNDSTSLTGPFDAELIRSLPSSLKYICHNGAGYDNIDITACTSRGIEVSSTPVAVNNATADMTIWLMIGALRSIHVPYAAVREGKWRGPHFMPGTDPEDKVLGMIGMGGIGQAVAHRARAFGMKIQYYNRSRLSPELEKDAKYVGLDELIGSSDVVSLHCSLTAETTGLIGKTELGQMKKGAVLINTARGKLIDEGALIEALKDGTLRAAGLDVFENEPELRSDLVDLPNVVLTPHIGTGTTDTQAKMELLVLDNIKSALESGKLITQVREQLSKPKL</sequence>
<dbReference type="GO" id="GO:0030267">
    <property type="term" value="F:glyoxylate reductase (NADPH) activity"/>
    <property type="evidence" value="ECO:0007669"/>
    <property type="project" value="TreeGrafter"/>
</dbReference>
<dbReference type="InterPro" id="IPR050223">
    <property type="entry name" value="D-isomer_2-hydroxyacid_DH"/>
</dbReference>
<dbReference type="Proteomes" id="UP000887226">
    <property type="component" value="Unassembled WGS sequence"/>
</dbReference>
<dbReference type="CDD" id="cd12168">
    <property type="entry name" value="Mand_dh_like"/>
    <property type="match status" value="1"/>
</dbReference>
<dbReference type="InterPro" id="IPR029753">
    <property type="entry name" value="D-isomer_DH_CS"/>
</dbReference>
<name>A0A9P7Z521_9HELO</name>
<dbReference type="PANTHER" id="PTHR10996">
    <property type="entry name" value="2-HYDROXYACID DEHYDROGENASE-RELATED"/>
    <property type="match status" value="1"/>
</dbReference>
<dbReference type="SUPFAM" id="SSF51735">
    <property type="entry name" value="NAD(P)-binding Rossmann-fold domains"/>
    <property type="match status" value="1"/>
</dbReference>
<dbReference type="GO" id="GO:0005829">
    <property type="term" value="C:cytosol"/>
    <property type="evidence" value="ECO:0007669"/>
    <property type="project" value="TreeGrafter"/>
</dbReference>
<accession>A0A9P7Z521</accession>
<dbReference type="SUPFAM" id="SSF52283">
    <property type="entry name" value="Formate/glycerate dehydrogenase catalytic domain-like"/>
    <property type="match status" value="1"/>
</dbReference>
<evidence type="ECO:0000259" key="6">
    <source>
        <dbReference type="Pfam" id="PF02826"/>
    </source>
</evidence>
<dbReference type="FunFam" id="3.40.50.720:FF:000203">
    <property type="entry name" value="D-3-phosphoglycerate dehydrogenase (SerA)"/>
    <property type="match status" value="1"/>
</dbReference>
<evidence type="ECO:0000256" key="4">
    <source>
        <dbReference type="RuleBase" id="RU003719"/>
    </source>
</evidence>
<organism evidence="7 8">
    <name type="scientific">Calycina marina</name>
    <dbReference type="NCBI Taxonomy" id="1763456"/>
    <lineage>
        <taxon>Eukaryota</taxon>
        <taxon>Fungi</taxon>
        <taxon>Dikarya</taxon>
        <taxon>Ascomycota</taxon>
        <taxon>Pezizomycotina</taxon>
        <taxon>Leotiomycetes</taxon>
        <taxon>Helotiales</taxon>
        <taxon>Pezizellaceae</taxon>
        <taxon>Calycina</taxon>
    </lineage>
</organism>
<dbReference type="InterPro" id="IPR006139">
    <property type="entry name" value="D-isomer_2_OHA_DH_cat_dom"/>
</dbReference>
<comment type="caution">
    <text evidence="7">The sequence shown here is derived from an EMBL/GenBank/DDBJ whole genome shotgun (WGS) entry which is preliminary data.</text>
</comment>
<evidence type="ECO:0000313" key="8">
    <source>
        <dbReference type="Proteomes" id="UP000887226"/>
    </source>
</evidence>
<proteinExistence type="inferred from homology"/>
<dbReference type="PANTHER" id="PTHR10996:SF257">
    <property type="entry name" value="GLYOXYLATE REDUCTASE 1"/>
    <property type="match status" value="1"/>
</dbReference>
<feature type="domain" description="D-isomer specific 2-hydroxyacid dehydrogenase NAD-binding" evidence="6">
    <location>
        <begin position="128"/>
        <end position="302"/>
    </location>
</feature>
<dbReference type="InterPro" id="IPR006140">
    <property type="entry name" value="D-isomer_DH_NAD-bd"/>
</dbReference>
<feature type="domain" description="D-isomer specific 2-hydroxyacid dehydrogenase catalytic" evidence="5">
    <location>
        <begin position="39"/>
        <end position="333"/>
    </location>
</feature>
<keyword evidence="2 4" id="KW-0560">Oxidoreductase</keyword>
<dbReference type="EMBL" id="MU253845">
    <property type="protein sequence ID" value="KAG9245485.1"/>
    <property type="molecule type" value="Genomic_DNA"/>
</dbReference>
<dbReference type="InterPro" id="IPR036291">
    <property type="entry name" value="NAD(P)-bd_dom_sf"/>
</dbReference>
<dbReference type="OrthoDB" id="9991913at2759"/>
<dbReference type="Gene3D" id="3.40.50.720">
    <property type="entry name" value="NAD(P)-binding Rossmann-like Domain"/>
    <property type="match status" value="2"/>
</dbReference>
<evidence type="ECO:0000313" key="7">
    <source>
        <dbReference type="EMBL" id="KAG9245485.1"/>
    </source>
</evidence>
<dbReference type="Pfam" id="PF00389">
    <property type="entry name" value="2-Hacid_dh"/>
    <property type="match status" value="1"/>
</dbReference>
<reference evidence="7" key="1">
    <citation type="journal article" date="2021" name="IMA Fungus">
        <title>Genomic characterization of three marine fungi, including Emericellopsis atlantica sp. nov. with signatures of a generalist lifestyle and marine biomass degradation.</title>
        <authorList>
            <person name="Hagestad O.C."/>
            <person name="Hou L."/>
            <person name="Andersen J.H."/>
            <person name="Hansen E.H."/>
            <person name="Altermark B."/>
            <person name="Li C."/>
            <person name="Kuhnert E."/>
            <person name="Cox R.J."/>
            <person name="Crous P.W."/>
            <person name="Spatafora J.W."/>
            <person name="Lail K."/>
            <person name="Amirebrahimi M."/>
            <person name="Lipzen A."/>
            <person name="Pangilinan J."/>
            <person name="Andreopoulos W."/>
            <person name="Hayes R.D."/>
            <person name="Ng V."/>
            <person name="Grigoriev I.V."/>
            <person name="Jackson S.A."/>
            <person name="Sutton T.D.S."/>
            <person name="Dobson A.D.W."/>
            <person name="Rama T."/>
        </authorList>
    </citation>
    <scope>NUCLEOTIDE SEQUENCE</scope>
    <source>
        <strain evidence="7">TRa3180A</strain>
    </source>
</reference>
<dbReference type="Pfam" id="PF02826">
    <property type="entry name" value="2-Hacid_dh_C"/>
    <property type="match status" value="1"/>
</dbReference>
<evidence type="ECO:0000256" key="2">
    <source>
        <dbReference type="ARBA" id="ARBA00023002"/>
    </source>
</evidence>
<dbReference type="PROSITE" id="PS00671">
    <property type="entry name" value="D_2_HYDROXYACID_DH_3"/>
    <property type="match status" value="1"/>
</dbReference>